<protein>
    <submittedName>
        <fullName evidence="1">Uncharacterized protein</fullName>
    </submittedName>
</protein>
<comment type="caution">
    <text evidence="1">The sequence shown here is derived from an EMBL/GenBank/DDBJ whole genome shotgun (WGS) entry which is preliminary data.</text>
</comment>
<organism evidence="1 2">
    <name type="scientific">Pistacia integerrima</name>
    <dbReference type="NCBI Taxonomy" id="434235"/>
    <lineage>
        <taxon>Eukaryota</taxon>
        <taxon>Viridiplantae</taxon>
        <taxon>Streptophyta</taxon>
        <taxon>Embryophyta</taxon>
        <taxon>Tracheophyta</taxon>
        <taxon>Spermatophyta</taxon>
        <taxon>Magnoliopsida</taxon>
        <taxon>eudicotyledons</taxon>
        <taxon>Gunneridae</taxon>
        <taxon>Pentapetalae</taxon>
        <taxon>rosids</taxon>
        <taxon>malvids</taxon>
        <taxon>Sapindales</taxon>
        <taxon>Anacardiaceae</taxon>
        <taxon>Pistacia</taxon>
    </lineage>
</organism>
<dbReference type="Proteomes" id="UP001163603">
    <property type="component" value="Chromosome 9"/>
</dbReference>
<evidence type="ECO:0000313" key="1">
    <source>
        <dbReference type="EMBL" id="KAJ0027195.1"/>
    </source>
</evidence>
<proteinExistence type="predicted"/>
<reference evidence="2" key="1">
    <citation type="journal article" date="2023" name="G3 (Bethesda)">
        <title>Genome assembly and association tests identify interacting loci associated with vigor, precocity, and sex in interspecific pistachio rootstocks.</title>
        <authorList>
            <person name="Palmer W."/>
            <person name="Jacygrad E."/>
            <person name="Sagayaradj S."/>
            <person name="Cavanaugh K."/>
            <person name="Han R."/>
            <person name="Bertier L."/>
            <person name="Beede B."/>
            <person name="Kafkas S."/>
            <person name="Golino D."/>
            <person name="Preece J."/>
            <person name="Michelmore R."/>
        </authorList>
    </citation>
    <scope>NUCLEOTIDE SEQUENCE [LARGE SCALE GENOMIC DNA]</scope>
</reference>
<name>A0ACC0XZB2_9ROSI</name>
<keyword evidence="2" id="KW-1185">Reference proteome</keyword>
<gene>
    <name evidence="1" type="ORF">Pint_35135</name>
</gene>
<evidence type="ECO:0000313" key="2">
    <source>
        <dbReference type="Proteomes" id="UP001163603"/>
    </source>
</evidence>
<dbReference type="EMBL" id="CM047744">
    <property type="protein sequence ID" value="KAJ0027195.1"/>
    <property type="molecule type" value="Genomic_DNA"/>
</dbReference>
<accession>A0ACC0XZB2</accession>
<sequence length="278" mass="31319">MLPTAKCSSGVQMLTLLLEIIKMMGKRFCGLVYAVLYGYLVLFAVAQITDPSEVSALVAVMGRLIDPMNHLGNWNEGDPCQSKWTGVLCFDTTDETDGYLHIQNLHLLNMNLSGSLAPELGQLSRLRILEYIIFTTLTLEWKQIIRIFTGRARQAFKLEQTPSRREQYLGHYTSMRHFHLNNNSIVGQLPPELFNLSRLIHLLVDNNNLIGSLPPEYSELPTLRILQLDNNNFSGTEIPATYGNFSSLVKLKKTVLGISLGRKDRYTHLVEVAISLAI</sequence>